<dbReference type="PROSITE" id="PS51318">
    <property type="entry name" value="TAT"/>
    <property type="match status" value="1"/>
</dbReference>
<evidence type="ECO:0000256" key="3">
    <source>
        <dbReference type="ARBA" id="ARBA00022448"/>
    </source>
</evidence>
<dbReference type="CDD" id="cd13603">
    <property type="entry name" value="PBP2_TRAP_Siap_TeaA_like"/>
    <property type="match status" value="1"/>
</dbReference>
<dbReference type="NCBIfam" id="NF037995">
    <property type="entry name" value="TRAP_S1"/>
    <property type="match status" value="1"/>
</dbReference>
<name>A0A6L3SXN3_9HYPH</name>
<dbReference type="Gene3D" id="3.40.190.170">
    <property type="entry name" value="Bacterial extracellular solute-binding protein, family 7"/>
    <property type="match status" value="1"/>
</dbReference>
<comment type="caution">
    <text evidence="5">The sequence shown here is derived from an EMBL/GenBank/DDBJ whole genome shotgun (WGS) entry which is preliminary data.</text>
</comment>
<evidence type="ECO:0000313" key="5">
    <source>
        <dbReference type="EMBL" id="KAB1073795.1"/>
    </source>
</evidence>
<accession>A0A6L3SXN3</accession>
<dbReference type="OrthoDB" id="8012379at2"/>
<keyword evidence="6" id="KW-1185">Reference proteome</keyword>
<gene>
    <name evidence="5" type="ORF">F6X53_26725</name>
</gene>
<dbReference type="Pfam" id="PF03480">
    <property type="entry name" value="DctP"/>
    <property type="match status" value="1"/>
</dbReference>
<keyword evidence="3" id="KW-0813">Transport</keyword>
<evidence type="ECO:0000256" key="2">
    <source>
        <dbReference type="ARBA" id="ARBA00009023"/>
    </source>
</evidence>
<dbReference type="AlphaFoldDB" id="A0A6L3SXN3"/>
<evidence type="ECO:0000256" key="4">
    <source>
        <dbReference type="ARBA" id="ARBA00022729"/>
    </source>
</evidence>
<dbReference type="PIRSF" id="PIRSF006470">
    <property type="entry name" value="DctB"/>
    <property type="match status" value="1"/>
</dbReference>
<organism evidence="5 6">
    <name type="scientific">Methylobacterium soli</name>
    <dbReference type="NCBI Taxonomy" id="553447"/>
    <lineage>
        <taxon>Bacteria</taxon>
        <taxon>Pseudomonadati</taxon>
        <taxon>Pseudomonadota</taxon>
        <taxon>Alphaproteobacteria</taxon>
        <taxon>Hyphomicrobiales</taxon>
        <taxon>Methylobacteriaceae</taxon>
        <taxon>Methylobacterium</taxon>
    </lineage>
</organism>
<dbReference type="PANTHER" id="PTHR33376:SF4">
    <property type="entry name" value="SIALIC ACID-BINDING PERIPLASMIC PROTEIN SIAP"/>
    <property type="match status" value="1"/>
</dbReference>
<dbReference type="Proteomes" id="UP000474159">
    <property type="component" value="Unassembled WGS sequence"/>
</dbReference>
<dbReference type="NCBIfam" id="TIGR00787">
    <property type="entry name" value="dctP"/>
    <property type="match status" value="1"/>
</dbReference>
<dbReference type="InterPro" id="IPR038404">
    <property type="entry name" value="TRAP_DctP_sf"/>
</dbReference>
<reference evidence="5 6" key="1">
    <citation type="submission" date="2019-09" db="EMBL/GenBank/DDBJ databases">
        <title>YIM 48816 draft genome.</title>
        <authorList>
            <person name="Jiang L."/>
        </authorList>
    </citation>
    <scope>NUCLEOTIDE SEQUENCE [LARGE SCALE GENOMIC DNA]</scope>
    <source>
        <strain evidence="5 6">YIM 48816</strain>
    </source>
</reference>
<dbReference type="PANTHER" id="PTHR33376">
    <property type="match status" value="1"/>
</dbReference>
<dbReference type="InterPro" id="IPR004682">
    <property type="entry name" value="TRAP_DctP"/>
</dbReference>
<dbReference type="EMBL" id="VZZK01000041">
    <property type="protein sequence ID" value="KAB1073795.1"/>
    <property type="molecule type" value="Genomic_DNA"/>
</dbReference>
<evidence type="ECO:0000256" key="1">
    <source>
        <dbReference type="ARBA" id="ARBA00004196"/>
    </source>
</evidence>
<dbReference type="InterPro" id="IPR006311">
    <property type="entry name" value="TAT_signal"/>
</dbReference>
<dbReference type="GO" id="GO:0030288">
    <property type="term" value="C:outer membrane-bounded periplasmic space"/>
    <property type="evidence" value="ECO:0007669"/>
    <property type="project" value="InterPro"/>
</dbReference>
<comment type="similarity">
    <text evidence="2">Belongs to the bacterial solute-binding protein 7 family.</text>
</comment>
<dbReference type="RefSeq" id="WP_151004095.1">
    <property type="nucleotide sequence ID" value="NZ_BPQY01000386.1"/>
</dbReference>
<sequence>MGSILTRRHAVTLGAAAGISAALPLRYARAAEFSFKWGTNVPEAHPLNVYGRKAAEALTQATNGRVELRLFPNNQLGGDADMLSQVRSGALECFSLSGVNVLSTMLPASAISGVGFAFKDYPMLWNAMDGKLGAWLRGQINKAGLVAMEKIWDNGFRQVTTSTRPIVKPEDFRGLKIRVPVSSLWTSLFQGLGASPTGLNFAEVYTALQTKVVDAQENPPAIIAASKFYEVQKYCSLTNHMWDGWWFLMNRRAWGQLPPDLQETFAKVVNAAAVAEREEVARQNENLKAELAQKGLIFNAVDPEPFRMMLSNAGFYKNWKAKFGPEAWALLEESTGPLS</sequence>
<protein>
    <submittedName>
        <fullName evidence="5">TRAP transporter substrate-binding protein</fullName>
    </submittedName>
</protein>
<keyword evidence="4" id="KW-0732">Signal</keyword>
<comment type="subcellular location">
    <subcellularLocation>
        <location evidence="1">Cell envelope</location>
    </subcellularLocation>
</comment>
<proteinExistence type="inferred from homology"/>
<dbReference type="InterPro" id="IPR018389">
    <property type="entry name" value="DctP_fam"/>
</dbReference>
<dbReference type="GO" id="GO:0055085">
    <property type="term" value="P:transmembrane transport"/>
    <property type="evidence" value="ECO:0007669"/>
    <property type="project" value="InterPro"/>
</dbReference>
<evidence type="ECO:0000313" key="6">
    <source>
        <dbReference type="Proteomes" id="UP000474159"/>
    </source>
</evidence>